<keyword evidence="5" id="KW-1185">Reference proteome</keyword>
<dbReference type="PANTHER" id="PTHR15904">
    <property type="entry name" value="FAM13"/>
    <property type="match status" value="1"/>
</dbReference>
<dbReference type="InterPro" id="IPR059029">
    <property type="entry name" value="FAM13A_dom"/>
</dbReference>
<evidence type="ECO:0000256" key="1">
    <source>
        <dbReference type="ARBA" id="ARBA00007549"/>
    </source>
</evidence>
<feature type="domain" description="FAM13A-like" evidence="3">
    <location>
        <begin position="155"/>
        <end position="190"/>
    </location>
</feature>
<proteinExistence type="inferred from homology"/>
<dbReference type="OMA" id="PIMEHEP"/>
<dbReference type="PANTHER" id="PTHR15904:SF19">
    <property type="entry name" value="PROTEIN FAM13C"/>
    <property type="match status" value="1"/>
</dbReference>
<dbReference type="AlphaFoldDB" id="A0A672JIW5"/>
<dbReference type="InterPro" id="IPR039102">
    <property type="entry name" value="FAM13"/>
</dbReference>
<name>A0A672JIW5_SALFA</name>
<dbReference type="Pfam" id="PF26116">
    <property type="entry name" value="FAM13A"/>
    <property type="match status" value="1"/>
</dbReference>
<protein>
    <recommendedName>
        <fullName evidence="3">FAM13A-like domain-containing protein</fullName>
    </recommendedName>
</protein>
<feature type="region of interest" description="Disordered" evidence="2">
    <location>
        <begin position="99"/>
        <end position="119"/>
    </location>
</feature>
<sequence length="197" mass="22688">MSHFQMSMEKTNLQKCLLYFESLHGRPVREERTLMKPFYDRYRLLKQLLSSATTAVITTIVSTCSWKSCLTEWRITLPSSGCIQEFLVIPLLIDVSAQEEEDGSDDERPRQQQQQPLRLKIPPCVSSEESQSLSSLEIKQKSCLKFASFSPRCINRACQKEDRGPMAEEYCQYKSLKAKLRLLEALLSKQHDSTKTS</sequence>
<accession>A0A672JIW5</accession>
<reference evidence="4" key="2">
    <citation type="submission" date="2025-08" db="UniProtKB">
        <authorList>
            <consortium name="Ensembl"/>
        </authorList>
    </citation>
    <scope>IDENTIFICATION</scope>
</reference>
<organism evidence="4 5">
    <name type="scientific">Salarias fasciatus</name>
    <name type="common">Jewelled blenny</name>
    <name type="synonym">Blennius fasciatus</name>
    <dbReference type="NCBI Taxonomy" id="181472"/>
    <lineage>
        <taxon>Eukaryota</taxon>
        <taxon>Metazoa</taxon>
        <taxon>Chordata</taxon>
        <taxon>Craniata</taxon>
        <taxon>Vertebrata</taxon>
        <taxon>Euteleostomi</taxon>
        <taxon>Actinopterygii</taxon>
        <taxon>Neopterygii</taxon>
        <taxon>Teleostei</taxon>
        <taxon>Neoteleostei</taxon>
        <taxon>Acanthomorphata</taxon>
        <taxon>Ovalentaria</taxon>
        <taxon>Blenniimorphae</taxon>
        <taxon>Blenniiformes</taxon>
        <taxon>Blennioidei</taxon>
        <taxon>Blenniidae</taxon>
        <taxon>Salariinae</taxon>
        <taxon>Salarias</taxon>
    </lineage>
</organism>
<evidence type="ECO:0000313" key="4">
    <source>
        <dbReference type="Ensembl" id="ENSSFAP00005053142.1"/>
    </source>
</evidence>
<dbReference type="InParanoid" id="A0A672JIW5"/>
<comment type="similarity">
    <text evidence="1">Belongs to the FAM13 family.</text>
</comment>
<evidence type="ECO:0000256" key="2">
    <source>
        <dbReference type="SAM" id="MobiDB-lite"/>
    </source>
</evidence>
<evidence type="ECO:0000259" key="3">
    <source>
        <dbReference type="Pfam" id="PF26116"/>
    </source>
</evidence>
<evidence type="ECO:0000313" key="5">
    <source>
        <dbReference type="Proteomes" id="UP000472267"/>
    </source>
</evidence>
<dbReference type="Ensembl" id="ENSSFAT00005054814.1">
    <property type="protein sequence ID" value="ENSSFAP00005053142.1"/>
    <property type="gene ID" value="ENSSFAG00005025411.1"/>
</dbReference>
<dbReference type="Proteomes" id="UP000472267">
    <property type="component" value="Chromosome 13"/>
</dbReference>
<reference evidence="4" key="1">
    <citation type="submission" date="2019-06" db="EMBL/GenBank/DDBJ databases">
        <authorList>
            <consortium name="Wellcome Sanger Institute Data Sharing"/>
        </authorList>
    </citation>
    <scope>NUCLEOTIDE SEQUENCE [LARGE SCALE GENOMIC DNA]</scope>
</reference>
<reference evidence="4" key="3">
    <citation type="submission" date="2025-09" db="UniProtKB">
        <authorList>
            <consortium name="Ensembl"/>
        </authorList>
    </citation>
    <scope>IDENTIFICATION</scope>
</reference>